<evidence type="ECO:0000313" key="2">
    <source>
        <dbReference type="EMBL" id="KAF1847131.1"/>
    </source>
</evidence>
<feature type="compositionally biased region" description="Basic and acidic residues" evidence="1">
    <location>
        <begin position="123"/>
        <end position="132"/>
    </location>
</feature>
<protein>
    <submittedName>
        <fullName evidence="2">Uncharacterized protein</fullName>
    </submittedName>
</protein>
<sequence length="182" mass="20270">MVPSAVWLETVVAIEVLSDDDPEASEDMTEPRTNVDDAEFVNVADGLDTLMDEGGLEDMADWGVVDTKVEVDGLIDEPDTAVEREKLVVVLDDAADELTWVEEDTGMIELDAEENCADDEALEERSDDVLDDRTEEEALEERIDNVLDDRTDEDMPEQVPNLGWQPVSQYPDVEPLLESISI</sequence>
<dbReference type="AlphaFoldDB" id="A0A9P4L9F6"/>
<comment type="caution">
    <text evidence="2">The sequence shown here is derived from an EMBL/GenBank/DDBJ whole genome shotgun (WGS) entry which is preliminary data.</text>
</comment>
<evidence type="ECO:0000313" key="3">
    <source>
        <dbReference type="Proteomes" id="UP000800039"/>
    </source>
</evidence>
<evidence type="ECO:0000256" key="1">
    <source>
        <dbReference type="SAM" id="MobiDB-lite"/>
    </source>
</evidence>
<dbReference type="Proteomes" id="UP000800039">
    <property type="component" value="Unassembled WGS sequence"/>
</dbReference>
<gene>
    <name evidence="2" type="ORF">K460DRAFT_402496</name>
</gene>
<feature type="compositionally biased region" description="Basic and acidic residues" evidence="1">
    <location>
        <begin position="140"/>
        <end position="149"/>
    </location>
</feature>
<reference evidence="2" key="1">
    <citation type="submission" date="2020-01" db="EMBL/GenBank/DDBJ databases">
        <authorList>
            <consortium name="DOE Joint Genome Institute"/>
            <person name="Haridas S."/>
            <person name="Albert R."/>
            <person name="Binder M."/>
            <person name="Bloem J."/>
            <person name="Labutti K."/>
            <person name="Salamov A."/>
            <person name="Andreopoulos B."/>
            <person name="Baker S.E."/>
            <person name="Barry K."/>
            <person name="Bills G."/>
            <person name="Bluhm B.H."/>
            <person name="Cannon C."/>
            <person name="Castanera R."/>
            <person name="Culley D.E."/>
            <person name="Daum C."/>
            <person name="Ezra D."/>
            <person name="Gonzalez J.B."/>
            <person name="Henrissat B."/>
            <person name="Kuo A."/>
            <person name="Liang C."/>
            <person name="Lipzen A."/>
            <person name="Lutzoni F."/>
            <person name="Magnuson J."/>
            <person name="Mondo S."/>
            <person name="Nolan M."/>
            <person name="Ohm R."/>
            <person name="Pangilinan J."/>
            <person name="Park H.-J."/>
            <person name="Ramirez L."/>
            <person name="Alfaro M."/>
            <person name="Sun H."/>
            <person name="Tritt A."/>
            <person name="Yoshinaga Y."/>
            <person name="Zwiers L.-H."/>
            <person name="Turgeon B.G."/>
            <person name="Goodwin S.B."/>
            <person name="Spatafora J.W."/>
            <person name="Crous P.W."/>
            <person name="Grigoriev I.V."/>
        </authorList>
    </citation>
    <scope>NUCLEOTIDE SEQUENCE</scope>
    <source>
        <strain evidence="2">CBS 394.84</strain>
    </source>
</reference>
<organism evidence="2 3">
    <name type="scientific">Cucurbitaria berberidis CBS 394.84</name>
    <dbReference type="NCBI Taxonomy" id="1168544"/>
    <lineage>
        <taxon>Eukaryota</taxon>
        <taxon>Fungi</taxon>
        <taxon>Dikarya</taxon>
        <taxon>Ascomycota</taxon>
        <taxon>Pezizomycotina</taxon>
        <taxon>Dothideomycetes</taxon>
        <taxon>Pleosporomycetidae</taxon>
        <taxon>Pleosporales</taxon>
        <taxon>Pleosporineae</taxon>
        <taxon>Cucurbitariaceae</taxon>
        <taxon>Cucurbitaria</taxon>
    </lineage>
</organism>
<dbReference type="GeneID" id="63853782"/>
<name>A0A9P4L9F6_9PLEO</name>
<dbReference type="EMBL" id="ML976615">
    <property type="protein sequence ID" value="KAF1847131.1"/>
    <property type="molecule type" value="Genomic_DNA"/>
</dbReference>
<dbReference type="RefSeq" id="XP_040789694.1">
    <property type="nucleotide sequence ID" value="XM_040936532.1"/>
</dbReference>
<proteinExistence type="predicted"/>
<keyword evidence="3" id="KW-1185">Reference proteome</keyword>
<accession>A0A9P4L9F6</accession>
<feature type="region of interest" description="Disordered" evidence="1">
    <location>
        <begin position="118"/>
        <end position="169"/>
    </location>
</feature>